<dbReference type="GO" id="GO:0006313">
    <property type="term" value="P:DNA transposition"/>
    <property type="evidence" value="ECO:0007669"/>
    <property type="project" value="InterPro"/>
</dbReference>
<dbReference type="GO" id="GO:0004803">
    <property type="term" value="F:transposase activity"/>
    <property type="evidence" value="ECO:0007669"/>
    <property type="project" value="InterPro"/>
</dbReference>
<sequence length="56" mass="7097">MYNINYHIVCSVKYRRKMYEKFPDLRQQQWKGELWNHSYYLETIGDISEETIRKYM</sequence>
<gene>
    <name evidence="2" type="ORF">LKD48_00020</name>
</gene>
<organism evidence="2 3">
    <name type="scientific">Anthropogastromicrobium aceti</name>
    <dbReference type="NCBI Taxonomy" id="2981768"/>
    <lineage>
        <taxon>Bacteria</taxon>
        <taxon>Bacillati</taxon>
        <taxon>Bacillota</taxon>
        <taxon>Clostridia</taxon>
        <taxon>Lachnospirales</taxon>
        <taxon>Lachnospiraceae</taxon>
        <taxon>Anthropogastromicrobium</taxon>
    </lineage>
</organism>
<evidence type="ECO:0000313" key="3">
    <source>
        <dbReference type="Proteomes" id="UP001198200"/>
    </source>
</evidence>
<reference evidence="2 3" key="1">
    <citation type="submission" date="2021-10" db="EMBL/GenBank/DDBJ databases">
        <title>Anaerobic single-cell dispensing facilitates the cultivation of human gut bacteria.</title>
        <authorList>
            <person name="Afrizal A."/>
        </authorList>
    </citation>
    <scope>NUCLEOTIDE SEQUENCE [LARGE SCALE GENOMIC DNA]</scope>
    <source>
        <strain evidence="2 3">CLA-AA-H224</strain>
    </source>
</reference>
<dbReference type="SUPFAM" id="SSF143422">
    <property type="entry name" value="Transposase IS200-like"/>
    <property type="match status" value="1"/>
</dbReference>
<keyword evidence="3" id="KW-1185">Reference proteome</keyword>
<dbReference type="PANTHER" id="PTHR33360">
    <property type="entry name" value="TRANSPOSASE FOR INSERTION SEQUENCE ELEMENT IS200"/>
    <property type="match status" value="1"/>
</dbReference>
<proteinExistence type="predicted"/>
<accession>A0AAE3E100</accession>
<dbReference type="GO" id="GO:0003677">
    <property type="term" value="F:DNA binding"/>
    <property type="evidence" value="ECO:0007669"/>
    <property type="project" value="InterPro"/>
</dbReference>
<dbReference type="InterPro" id="IPR002686">
    <property type="entry name" value="Transposase_17"/>
</dbReference>
<dbReference type="PANTHER" id="PTHR33360:SF2">
    <property type="entry name" value="TRANSPOSASE FOR INSERTION SEQUENCE ELEMENT IS200"/>
    <property type="match status" value="1"/>
</dbReference>
<dbReference type="RefSeq" id="WP_118612202.1">
    <property type="nucleotide sequence ID" value="NZ_JAJEQN010000001.1"/>
</dbReference>
<dbReference type="Pfam" id="PF01797">
    <property type="entry name" value="Y1_Tnp"/>
    <property type="match status" value="1"/>
</dbReference>
<dbReference type="Proteomes" id="UP001198200">
    <property type="component" value="Unassembled WGS sequence"/>
</dbReference>
<dbReference type="AlphaFoldDB" id="A0AAE3E100"/>
<name>A0AAE3E100_9FIRM</name>
<dbReference type="Gene3D" id="3.30.70.1290">
    <property type="entry name" value="Transposase IS200-like"/>
    <property type="match status" value="1"/>
</dbReference>
<dbReference type="InterPro" id="IPR036515">
    <property type="entry name" value="Transposase_17_sf"/>
</dbReference>
<comment type="caution">
    <text evidence="2">The sequence shown here is derived from an EMBL/GenBank/DDBJ whole genome shotgun (WGS) entry which is preliminary data.</text>
</comment>
<dbReference type="EMBL" id="JAJEQN010000001">
    <property type="protein sequence ID" value="MCC2220034.1"/>
    <property type="molecule type" value="Genomic_DNA"/>
</dbReference>
<evidence type="ECO:0000259" key="1">
    <source>
        <dbReference type="Pfam" id="PF01797"/>
    </source>
</evidence>
<feature type="domain" description="Transposase IS200-like" evidence="1">
    <location>
        <begin position="16"/>
        <end position="55"/>
    </location>
</feature>
<evidence type="ECO:0000313" key="2">
    <source>
        <dbReference type="EMBL" id="MCC2220034.1"/>
    </source>
</evidence>
<protein>
    <submittedName>
        <fullName evidence="2">Transposase</fullName>
    </submittedName>
</protein>